<proteinExistence type="predicted"/>
<evidence type="ECO:0008006" key="3">
    <source>
        <dbReference type="Google" id="ProtNLM"/>
    </source>
</evidence>
<evidence type="ECO:0000313" key="2">
    <source>
        <dbReference type="Proteomes" id="UP001500967"/>
    </source>
</evidence>
<dbReference type="Pfam" id="PF11066">
    <property type="entry name" value="DUF2867"/>
    <property type="match status" value="1"/>
</dbReference>
<name>A0ABN0V9R6_9ACTN</name>
<dbReference type="SUPFAM" id="SSF55961">
    <property type="entry name" value="Bet v1-like"/>
    <property type="match status" value="1"/>
</dbReference>
<protein>
    <recommendedName>
        <fullName evidence="3">DUF2867 domain-containing protein</fullName>
    </recommendedName>
</protein>
<reference evidence="1 2" key="1">
    <citation type="journal article" date="2019" name="Int. J. Syst. Evol. Microbiol.">
        <title>The Global Catalogue of Microorganisms (GCM) 10K type strain sequencing project: providing services to taxonomists for standard genome sequencing and annotation.</title>
        <authorList>
            <consortium name="The Broad Institute Genomics Platform"/>
            <consortium name="The Broad Institute Genome Sequencing Center for Infectious Disease"/>
            <person name="Wu L."/>
            <person name="Ma J."/>
        </authorList>
    </citation>
    <scope>NUCLEOTIDE SEQUENCE [LARGE SCALE GENOMIC DNA]</scope>
    <source>
        <strain evidence="1 2">JCM 10425</strain>
    </source>
</reference>
<dbReference type="Gene3D" id="3.30.530.20">
    <property type="match status" value="1"/>
</dbReference>
<keyword evidence="2" id="KW-1185">Reference proteome</keyword>
<dbReference type="InterPro" id="IPR021295">
    <property type="entry name" value="DUF2867"/>
</dbReference>
<dbReference type="CDD" id="cd07812">
    <property type="entry name" value="SRPBCC"/>
    <property type="match status" value="1"/>
</dbReference>
<dbReference type="Proteomes" id="UP001500967">
    <property type="component" value="Unassembled WGS sequence"/>
</dbReference>
<dbReference type="InterPro" id="IPR023393">
    <property type="entry name" value="START-like_dom_sf"/>
</dbReference>
<accession>A0ABN0V9R6</accession>
<gene>
    <name evidence="1" type="ORF">GCM10009539_82480</name>
</gene>
<sequence>MRNVHSRDLPAPLSAVAPLIDGLGSPDDTLWPRRWPPLTFDRPLQVGASGGHSAIRYTVVEYDPGRRVRCAFDPAIGVRGHHEFRAEPLADDRVRVVHECDATLHGRMRLLWPLAIRWLHDALIEDALDNAERTTTGTVGRPHHWSTWVRLLRHRRSNRPGGRASIGVLRQAGLGRVAADVMRGSGGGAGAVGARRGGRRPVAVAVPGEVSAGFGAADLADAYAVRLGPGMPRKASAWLGATFGNPPGWVRAALALRQAAVPLLGIERAPRDTFRPSAVTDRTATVDADAEHLVFRAALVVDEQEVTLATLARAHNRRGRLYLAVVERVHPLVVRSMLRRAAATVTR</sequence>
<dbReference type="EMBL" id="BAAAGX010000046">
    <property type="protein sequence ID" value="GAA0282079.1"/>
    <property type="molecule type" value="Genomic_DNA"/>
</dbReference>
<organism evidence="1 2">
    <name type="scientific">Cryptosporangium japonicum</name>
    <dbReference type="NCBI Taxonomy" id="80872"/>
    <lineage>
        <taxon>Bacteria</taxon>
        <taxon>Bacillati</taxon>
        <taxon>Actinomycetota</taxon>
        <taxon>Actinomycetes</taxon>
        <taxon>Cryptosporangiales</taxon>
        <taxon>Cryptosporangiaceae</taxon>
        <taxon>Cryptosporangium</taxon>
    </lineage>
</organism>
<evidence type="ECO:0000313" key="1">
    <source>
        <dbReference type="EMBL" id="GAA0282079.1"/>
    </source>
</evidence>
<comment type="caution">
    <text evidence="1">The sequence shown here is derived from an EMBL/GenBank/DDBJ whole genome shotgun (WGS) entry which is preliminary data.</text>
</comment>